<dbReference type="InterPro" id="IPR003613">
    <property type="entry name" value="Ubox_domain"/>
</dbReference>
<sequence length="313" mass="35917">MGPGVSALSDEEKQAEKLRLEGNKCFSKDRFQAAIDAYTAAITLCPKVPVYWTNRALCHRRRNDWTRVEEDSRKAIQLDHYSVKAHYMLGLALLQKQEYSEGVKELEKVEEVFELHDRLLILAVNLKLAFYFYQALDLGRGANPNGYMVEEIWEELAKAKYLEWEEESTQRSWELQSLKEACEEALKEKHFLDNSETEGFLDDPIVSIVSHLQQLELLGQVFQKAAEDDTPSEVPDYLCCKITLDILRDPVITPSGVSYERAVLLDHLEKVGNFDPITREPLEPSQLVPNLAIKEAVHAYLDKHGWAYKTESN</sequence>
<evidence type="ECO:0000313" key="9">
    <source>
        <dbReference type="Proteomes" id="UP000886885"/>
    </source>
</evidence>
<dbReference type="PANTHER" id="PTHR46803:SF2">
    <property type="entry name" value="E3 UBIQUITIN-PROTEIN LIGASE CHIP"/>
    <property type="match status" value="1"/>
</dbReference>
<dbReference type="GO" id="GO:0043161">
    <property type="term" value="P:proteasome-mediated ubiquitin-dependent protein catabolic process"/>
    <property type="evidence" value="ECO:0007669"/>
    <property type="project" value="TreeGrafter"/>
</dbReference>
<dbReference type="InterPro" id="IPR045202">
    <property type="entry name" value="CHIP_RING-Ubox"/>
</dbReference>
<dbReference type="InterPro" id="IPR019734">
    <property type="entry name" value="TPR_rpt"/>
</dbReference>
<keyword evidence="4" id="KW-0677">Repeat</keyword>
<dbReference type="EMBL" id="JAAWWB010000003">
    <property type="protein sequence ID" value="KAG6787421.1"/>
    <property type="molecule type" value="Genomic_DNA"/>
</dbReference>
<keyword evidence="9" id="KW-1185">Reference proteome</keyword>
<evidence type="ECO:0000256" key="6">
    <source>
        <dbReference type="ARBA" id="ARBA00022803"/>
    </source>
</evidence>
<evidence type="ECO:0000256" key="1">
    <source>
        <dbReference type="ARBA" id="ARBA00000900"/>
    </source>
</evidence>
<evidence type="ECO:0000313" key="8">
    <source>
        <dbReference type="EMBL" id="KAG6787421.1"/>
    </source>
</evidence>
<dbReference type="Pfam" id="PF04564">
    <property type="entry name" value="U-box"/>
    <property type="match status" value="1"/>
</dbReference>
<evidence type="ECO:0000256" key="2">
    <source>
        <dbReference type="ARBA" id="ARBA00012483"/>
    </source>
</evidence>
<keyword evidence="6" id="KW-0802">TPR repeat</keyword>
<dbReference type="GO" id="GO:0051087">
    <property type="term" value="F:protein-folding chaperone binding"/>
    <property type="evidence" value="ECO:0007669"/>
    <property type="project" value="TreeGrafter"/>
</dbReference>
<dbReference type="GO" id="GO:0005737">
    <property type="term" value="C:cytoplasm"/>
    <property type="evidence" value="ECO:0007669"/>
    <property type="project" value="TreeGrafter"/>
</dbReference>
<accession>A0A8X8AIG8</accession>
<dbReference type="EC" id="2.3.2.27" evidence="2"/>
<dbReference type="AlphaFoldDB" id="A0A8X8AIG8"/>
<name>A0A8X8AIG8_POPTO</name>
<dbReference type="CDD" id="cd16654">
    <property type="entry name" value="RING-Ubox_CHIP"/>
    <property type="match status" value="1"/>
</dbReference>
<proteinExistence type="predicted"/>
<comment type="catalytic activity">
    <reaction evidence="1">
        <text>S-ubiquitinyl-[E2 ubiquitin-conjugating enzyme]-L-cysteine + [acceptor protein]-L-lysine = [E2 ubiquitin-conjugating enzyme]-L-cysteine + N(6)-ubiquitinyl-[acceptor protein]-L-lysine.</text>
        <dbReference type="EC" id="2.3.2.27"/>
    </reaction>
</comment>
<reference evidence="8" key="1">
    <citation type="journal article" date="2020" name="bioRxiv">
        <title>Hybrid origin of Populus tomentosa Carr. identified through genome sequencing and phylogenomic analysis.</title>
        <authorList>
            <person name="An X."/>
            <person name="Gao K."/>
            <person name="Chen Z."/>
            <person name="Li J."/>
            <person name="Yang X."/>
            <person name="Yang X."/>
            <person name="Zhou J."/>
            <person name="Guo T."/>
            <person name="Zhao T."/>
            <person name="Huang S."/>
            <person name="Miao D."/>
            <person name="Khan W.U."/>
            <person name="Rao P."/>
            <person name="Ye M."/>
            <person name="Lei B."/>
            <person name="Liao W."/>
            <person name="Wang J."/>
            <person name="Ji L."/>
            <person name="Li Y."/>
            <person name="Guo B."/>
            <person name="Mustafa N.S."/>
            <person name="Li S."/>
            <person name="Yun Q."/>
            <person name="Keller S.R."/>
            <person name="Mao J."/>
            <person name="Zhang R."/>
            <person name="Strauss S.H."/>
        </authorList>
    </citation>
    <scope>NUCLEOTIDE SEQUENCE</scope>
    <source>
        <strain evidence="8">GM15</strain>
        <tissue evidence="8">Leaf</tissue>
    </source>
</reference>
<dbReference type="GO" id="GO:0006515">
    <property type="term" value="P:protein quality control for misfolded or incompletely synthesized proteins"/>
    <property type="evidence" value="ECO:0007669"/>
    <property type="project" value="TreeGrafter"/>
</dbReference>
<comment type="caution">
    <text evidence="8">The sequence shown here is derived from an EMBL/GenBank/DDBJ whole genome shotgun (WGS) entry which is preliminary data.</text>
</comment>
<keyword evidence="5" id="KW-0833">Ubl conjugation pathway</keyword>
<organism evidence="8 9">
    <name type="scientific">Populus tomentosa</name>
    <name type="common">Chinese white poplar</name>
    <dbReference type="NCBI Taxonomy" id="118781"/>
    <lineage>
        <taxon>Eukaryota</taxon>
        <taxon>Viridiplantae</taxon>
        <taxon>Streptophyta</taxon>
        <taxon>Embryophyta</taxon>
        <taxon>Tracheophyta</taxon>
        <taxon>Spermatophyta</taxon>
        <taxon>Magnoliopsida</taxon>
        <taxon>eudicotyledons</taxon>
        <taxon>Gunneridae</taxon>
        <taxon>Pentapetalae</taxon>
        <taxon>rosids</taxon>
        <taxon>fabids</taxon>
        <taxon>Malpighiales</taxon>
        <taxon>Salicaceae</taxon>
        <taxon>Saliceae</taxon>
        <taxon>Populus</taxon>
    </lineage>
</organism>
<keyword evidence="3" id="KW-0808">Transferase</keyword>
<dbReference type="PROSITE" id="PS51698">
    <property type="entry name" value="U_BOX"/>
    <property type="match status" value="1"/>
</dbReference>
<dbReference type="PANTHER" id="PTHR46803">
    <property type="entry name" value="E3 UBIQUITIN-PROTEIN LIGASE CHIP"/>
    <property type="match status" value="1"/>
</dbReference>
<feature type="domain" description="U-box" evidence="7">
    <location>
        <begin position="233"/>
        <end position="307"/>
    </location>
</feature>
<gene>
    <name evidence="8" type="ORF">POTOM_009060</name>
</gene>
<protein>
    <recommendedName>
        <fullName evidence="2">RING-type E3 ubiquitin transferase</fullName>
        <ecNumber evidence="2">2.3.2.27</ecNumber>
    </recommendedName>
</protein>
<evidence type="ECO:0000256" key="5">
    <source>
        <dbReference type="ARBA" id="ARBA00022786"/>
    </source>
</evidence>
<evidence type="ECO:0000256" key="3">
    <source>
        <dbReference type="ARBA" id="ARBA00022679"/>
    </source>
</evidence>
<dbReference type="GO" id="GO:0045862">
    <property type="term" value="P:positive regulation of proteolysis"/>
    <property type="evidence" value="ECO:0007669"/>
    <property type="project" value="TreeGrafter"/>
</dbReference>
<dbReference type="GO" id="GO:0061630">
    <property type="term" value="F:ubiquitin protein ligase activity"/>
    <property type="evidence" value="ECO:0007669"/>
    <property type="project" value="UniProtKB-EC"/>
</dbReference>
<dbReference type="Proteomes" id="UP000886885">
    <property type="component" value="Chromosome 2A"/>
</dbReference>
<dbReference type="SMART" id="SM00504">
    <property type="entry name" value="Ubox"/>
    <property type="match status" value="1"/>
</dbReference>
<dbReference type="GO" id="GO:0000209">
    <property type="term" value="P:protein polyubiquitination"/>
    <property type="evidence" value="ECO:0007669"/>
    <property type="project" value="TreeGrafter"/>
</dbReference>
<evidence type="ECO:0000256" key="4">
    <source>
        <dbReference type="ARBA" id="ARBA00022737"/>
    </source>
</evidence>
<dbReference type="OrthoDB" id="629492at2759"/>
<dbReference type="SMART" id="SM00028">
    <property type="entry name" value="TPR"/>
    <property type="match status" value="3"/>
</dbReference>
<evidence type="ECO:0000259" key="7">
    <source>
        <dbReference type="PROSITE" id="PS51698"/>
    </source>
</evidence>
<dbReference type="GO" id="GO:0071218">
    <property type="term" value="P:cellular response to misfolded protein"/>
    <property type="evidence" value="ECO:0007669"/>
    <property type="project" value="TreeGrafter"/>
</dbReference>